<name>A5AZ11_VITVI</name>
<dbReference type="ExpressionAtlas" id="A5AZ11">
    <property type="expression patterns" value="baseline and differential"/>
</dbReference>
<dbReference type="PANTHER" id="PTHR23140:SF0">
    <property type="entry name" value="U2 SNRNP-ASSOCIATED SURP MOTIF-CONTAINING PROTEIN"/>
    <property type="match status" value="1"/>
</dbReference>
<reference evidence="2" key="1">
    <citation type="journal article" date="2007" name="PLoS ONE">
        <title>The first genome sequence of an elite grapevine cultivar (Pinot noir Vitis vinifera L.): coping with a highly heterozygous genome.</title>
        <authorList>
            <person name="Velasco R."/>
            <person name="Zharkikh A."/>
            <person name="Troggio M."/>
            <person name="Cartwright D.A."/>
            <person name="Cestaro A."/>
            <person name="Pruss D."/>
            <person name="Pindo M."/>
            <person name="FitzGerald L.M."/>
            <person name="Vezzulli S."/>
            <person name="Reid J."/>
            <person name="Malacarne G."/>
            <person name="Iliev D."/>
            <person name="Coppola G."/>
            <person name="Wardell B."/>
            <person name="Micheletti D."/>
            <person name="Macalma T."/>
            <person name="Facci M."/>
            <person name="Mitchell J.T."/>
            <person name="Perazzolli M."/>
            <person name="Eldredge G."/>
            <person name="Gatto P."/>
            <person name="Oyzerski R."/>
            <person name="Moretto M."/>
            <person name="Gutin N."/>
            <person name="Stefanini M."/>
            <person name="Chen Y."/>
            <person name="Segala C."/>
            <person name="Davenport C."/>
            <person name="Dematte L."/>
            <person name="Mraz A."/>
            <person name="Battilana J."/>
            <person name="Stormo K."/>
            <person name="Costa F."/>
            <person name="Tao Q."/>
            <person name="Si-Ammour A."/>
            <person name="Harkins T."/>
            <person name="Lackey A."/>
            <person name="Perbost C."/>
            <person name="Taillon B."/>
            <person name="Stella A."/>
            <person name="Solovyev V."/>
            <person name="Fawcett J.A."/>
            <person name="Sterck L."/>
            <person name="Vandepoele K."/>
            <person name="Grando S.M."/>
            <person name="Toppo S."/>
            <person name="Moser C."/>
            <person name="Lanchbury J."/>
            <person name="Bogden R."/>
            <person name="Skolnick M."/>
            <person name="Sgaramella V."/>
            <person name="Bhatnagar S.K."/>
            <person name="Fontana P."/>
            <person name="Gutin A."/>
            <person name="Van de Peer Y."/>
            <person name="Salamini F."/>
            <person name="Viola R."/>
        </authorList>
    </citation>
    <scope>NUCLEOTIDE SEQUENCE</scope>
</reference>
<feature type="domain" description="Helicase C-terminal" evidence="1">
    <location>
        <begin position="1"/>
        <end position="75"/>
    </location>
</feature>
<dbReference type="AlphaFoldDB" id="A5AZ11"/>
<protein>
    <recommendedName>
        <fullName evidence="1">Helicase C-terminal domain-containing protein</fullName>
    </recommendedName>
</protein>
<evidence type="ECO:0000313" key="2">
    <source>
        <dbReference type="EMBL" id="CAN76209.1"/>
    </source>
</evidence>
<dbReference type="PANTHER" id="PTHR23140">
    <property type="entry name" value="RNA PROCESSING PROTEIN LD23810P"/>
    <property type="match status" value="1"/>
</dbReference>
<sequence>MHVATDVAARGLGISNVDLIIHYELPNGSDAFVHCFGGIGSVGKDGTVVLHSKMAKKALKERVTKVLQVWADWFLFSDAYVNGLRATFLRSGNSGVTPFQSICGDAPEIEKKTSSEDTGEVGEVQLFLGNAGTAMRPLTAVVTAAVTAAGGNASYVLDGVPRILSPAYFHHYNARLMPADVGIINSSTLKGENKLGVYEEFEQKSGSV</sequence>
<evidence type="ECO:0000259" key="1">
    <source>
        <dbReference type="PROSITE" id="PS51194"/>
    </source>
</evidence>
<dbReference type="Pfam" id="PF00271">
    <property type="entry name" value="Helicase_C"/>
    <property type="match status" value="1"/>
</dbReference>
<gene>
    <name evidence="2" type="ORF">VITISV_041624</name>
</gene>
<dbReference type="InterPro" id="IPR051485">
    <property type="entry name" value="SR-CTD_assoc_factor"/>
</dbReference>
<dbReference type="InterPro" id="IPR023193">
    <property type="entry name" value="EPSP_synthase_CS"/>
</dbReference>
<accession>A5AZ11</accession>
<dbReference type="PROSITE" id="PS51194">
    <property type="entry name" value="HELICASE_CTER"/>
    <property type="match status" value="1"/>
</dbReference>
<dbReference type="EMBL" id="AM440824">
    <property type="protein sequence ID" value="CAN76209.1"/>
    <property type="molecule type" value="Genomic_DNA"/>
</dbReference>
<organism evidence="2">
    <name type="scientific">Vitis vinifera</name>
    <name type="common">Grape</name>
    <dbReference type="NCBI Taxonomy" id="29760"/>
    <lineage>
        <taxon>Eukaryota</taxon>
        <taxon>Viridiplantae</taxon>
        <taxon>Streptophyta</taxon>
        <taxon>Embryophyta</taxon>
        <taxon>Tracheophyta</taxon>
        <taxon>Spermatophyta</taxon>
        <taxon>Magnoliopsida</taxon>
        <taxon>eudicotyledons</taxon>
        <taxon>Gunneridae</taxon>
        <taxon>Pentapetalae</taxon>
        <taxon>rosids</taxon>
        <taxon>Vitales</taxon>
        <taxon>Vitaceae</taxon>
        <taxon>Viteae</taxon>
        <taxon>Vitis</taxon>
    </lineage>
</organism>
<proteinExistence type="predicted"/>
<dbReference type="InterPro" id="IPR027417">
    <property type="entry name" value="P-loop_NTPase"/>
</dbReference>
<dbReference type="Gene3D" id="3.40.50.300">
    <property type="entry name" value="P-loop containing nucleotide triphosphate hydrolases"/>
    <property type="match status" value="1"/>
</dbReference>
<dbReference type="PROSITE" id="PS00104">
    <property type="entry name" value="EPSP_SYNTHASE_1"/>
    <property type="match status" value="1"/>
</dbReference>
<dbReference type="InterPro" id="IPR001650">
    <property type="entry name" value="Helicase_C-like"/>
</dbReference>
<dbReference type="SUPFAM" id="SSF52540">
    <property type="entry name" value="P-loop containing nucleoside triphosphate hydrolases"/>
    <property type="match status" value="1"/>
</dbReference>